<dbReference type="Proteomes" id="UP000618382">
    <property type="component" value="Unassembled WGS sequence"/>
</dbReference>
<sequence length="61" mass="5953">MVALTGSLDVHAGRDGGRVEGERAVVDGVHESAPQGVGELVGSHGPIVPSATALSGPRPAA</sequence>
<reference evidence="2 3" key="1">
    <citation type="submission" date="2021-01" db="EMBL/GenBank/DDBJ databases">
        <title>Whole genome shotgun sequence of Cellulomonas oligotrophica NBRC 109435.</title>
        <authorList>
            <person name="Komaki H."/>
            <person name="Tamura T."/>
        </authorList>
    </citation>
    <scope>NUCLEOTIDE SEQUENCE [LARGE SCALE GENOMIC DNA]</scope>
    <source>
        <strain evidence="2 3">NBRC 109435</strain>
    </source>
</reference>
<name>A0ABQ4DCM6_9CELL</name>
<dbReference type="EMBL" id="BONN01000007">
    <property type="protein sequence ID" value="GIG33477.1"/>
    <property type="molecule type" value="Genomic_DNA"/>
</dbReference>
<evidence type="ECO:0000313" key="3">
    <source>
        <dbReference type="Proteomes" id="UP000618382"/>
    </source>
</evidence>
<feature type="region of interest" description="Disordered" evidence="1">
    <location>
        <begin position="1"/>
        <end position="61"/>
    </location>
</feature>
<organism evidence="2 3">
    <name type="scientific">Cellulomonas oligotrophica</name>
    <dbReference type="NCBI Taxonomy" id="931536"/>
    <lineage>
        <taxon>Bacteria</taxon>
        <taxon>Bacillati</taxon>
        <taxon>Actinomycetota</taxon>
        <taxon>Actinomycetes</taxon>
        <taxon>Micrococcales</taxon>
        <taxon>Cellulomonadaceae</taxon>
        <taxon>Cellulomonas</taxon>
    </lineage>
</organism>
<feature type="compositionally biased region" description="Basic and acidic residues" evidence="1">
    <location>
        <begin position="11"/>
        <end position="30"/>
    </location>
</feature>
<comment type="caution">
    <text evidence="2">The sequence shown here is derived from an EMBL/GenBank/DDBJ whole genome shotgun (WGS) entry which is preliminary data.</text>
</comment>
<gene>
    <name evidence="2" type="ORF">Col01nite_26360</name>
</gene>
<accession>A0ABQ4DCM6</accession>
<evidence type="ECO:0000313" key="2">
    <source>
        <dbReference type="EMBL" id="GIG33477.1"/>
    </source>
</evidence>
<keyword evidence="3" id="KW-1185">Reference proteome</keyword>
<evidence type="ECO:0000256" key="1">
    <source>
        <dbReference type="SAM" id="MobiDB-lite"/>
    </source>
</evidence>
<proteinExistence type="predicted"/>
<protein>
    <submittedName>
        <fullName evidence="2">Uncharacterized protein</fullName>
    </submittedName>
</protein>